<feature type="region of interest" description="Disordered" evidence="1">
    <location>
        <begin position="227"/>
        <end position="246"/>
    </location>
</feature>
<feature type="region of interest" description="Disordered" evidence="1">
    <location>
        <begin position="1"/>
        <end position="48"/>
    </location>
</feature>
<accession>A0A7X6AWF7</accession>
<evidence type="ECO:0000256" key="1">
    <source>
        <dbReference type="SAM" id="MobiDB-lite"/>
    </source>
</evidence>
<evidence type="ECO:0000313" key="3">
    <source>
        <dbReference type="Proteomes" id="UP000536624"/>
    </source>
</evidence>
<gene>
    <name evidence="2" type="ORF">SMALB_3353</name>
</gene>
<dbReference type="Proteomes" id="UP000536624">
    <property type="component" value="Unassembled WGS sequence"/>
</dbReference>
<feature type="region of interest" description="Disordered" evidence="1">
    <location>
        <begin position="118"/>
        <end position="160"/>
    </location>
</feature>
<reference evidence="2 3" key="1">
    <citation type="submission" date="2020-02" db="EMBL/GenBank/DDBJ databases">
        <title>Streptomyces malaysiensis DSM14702 (JHCC583434, PFL_A843) Genome sequencing and assembly.</title>
        <authorList>
            <person name="Samborskyy M."/>
        </authorList>
    </citation>
    <scope>NUCLEOTIDE SEQUENCE [LARGE SCALE GENOMIC DNA]</scope>
    <source>
        <strain evidence="2 3">DSM 14702</strain>
    </source>
</reference>
<dbReference type="AlphaFoldDB" id="A0A7X6AWF7"/>
<organism evidence="2 3">
    <name type="scientific">Streptomyces malaysiensis</name>
    <dbReference type="NCBI Taxonomy" id="92644"/>
    <lineage>
        <taxon>Bacteria</taxon>
        <taxon>Bacillati</taxon>
        <taxon>Actinomycetota</taxon>
        <taxon>Actinomycetes</taxon>
        <taxon>Kitasatosporales</taxon>
        <taxon>Streptomycetaceae</taxon>
        <taxon>Streptomyces</taxon>
        <taxon>Streptomyces violaceusniger group</taxon>
    </lineage>
</organism>
<evidence type="ECO:0000313" key="2">
    <source>
        <dbReference type="EMBL" id="NIY65364.1"/>
    </source>
</evidence>
<comment type="caution">
    <text evidence="2">The sequence shown here is derived from an EMBL/GenBank/DDBJ whole genome shotgun (WGS) entry which is preliminary data.</text>
</comment>
<dbReference type="EMBL" id="JAALLH010000001">
    <property type="protein sequence ID" value="NIY65364.1"/>
    <property type="molecule type" value="Genomic_DNA"/>
</dbReference>
<proteinExistence type="predicted"/>
<sequence length="246" mass="25523">MLQQPPAPRALAQHGPAAVGQAAQRLPGPGLQAEQPADGGADRAAVADHHERAVVRQLVRALQHHRGRPVGDLGLQLTAAAPDRLPALPRRVLLAVALDDLLVDQPLPRARVGLAQPRVMRDGQPRDGGQLGGRGRRPLQVGGDDRVRLQGGQQPGRAARLRDTGVRELYVQGALETPLYVPGRLAVAPQDDAAAAAPIRAVQLSSPPEPPSAACACAYSAPLPRVASASAGSSSCGQSFQSRSSA</sequence>
<name>A0A7X6AWF7_STRMQ</name>
<protein>
    <submittedName>
        <fullName evidence="2">Uncharacterized protein</fullName>
    </submittedName>
</protein>